<accession>A0A820JMT1</accession>
<evidence type="ECO:0000256" key="1">
    <source>
        <dbReference type="SAM" id="MobiDB-lite"/>
    </source>
</evidence>
<reference evidence="2" key="1">
    <citation type="submission" date="2021-02" db="EMBL/GenBank/DDBJ databases">
        <authorList>
            <person name="Nowell W R."/>
        </authorList>
    </citation>
    <scope>NUCLEOTIDE SEQUENCE</scope>
</reference>
<proteinExistence type="predicted"/>
<feature type="non-terminal residue" evidence="2">
    <location>
        <position position="150"/>
    </location>
</feature>
<evidence type="ECO:0000313" key="3">
    <source>
        <dbReference type="Proteomes" id="UP000663868"/>
    </source>
</evidence>
<comment type="caution">
    <text evidence="2">The sequence shown here is derived from an EMBL/GenBank/DDBJ whole genome shotgun (WGS) entry which is preliminary data.</text>
</comment>
<name>A0A820JMT1_9BILA</name>
<dbReference type="EMBL" id="CAJOBB010016453">
    <property type="protein sequence ID" value="CAF4328753.1"/>
    <property type="molecule type" value="Genomic_DNA"/>
</dbReference>
<dbReference type="Proteomes" id="UP000663868">
    <property type="component" value="Unassembled WGS sequence"/>
</dbReference>
<dbReference type="AlphaFoldDB" id="A0A820JMT1"/>
<organism evidence="2 3">
    <name type="scientific">Adineta steineri</name>
    <dbReference type="NCBI Taxonomy" id="433720"/>
    <lineage>
        <taxon>Eukaryota</taxon>
        <taxon>Metazoa</taxon>
        <taxon>Spiralia</taxon>
        <taxon>Gnathifera</taxon>
        <taxon>Rotifera</taxon>
        <taxon>Eurotatoria</taxon>
        <taxon>Bdelloidea</taxon>
        <taxon>Adinetida</taxon>
        <taxon>Adinetidae</taxon>
        <taxon>Adineta</taxon>
    </lineage>
</organism>
<feature type="region of interest" description="Disordered" evidence="1">
    <location>
        <begin position="1"/>
        <end position="74"/>
    </location>
</feature>
<gene>
    <name evidence="2" type="ORF">KXQ929_LOCUS47048</name>
</gene>
<protein>
    <submittedName>
        <fullName evidence="2">Uncharacterized protein</fullName>
    </submittedName>
</protein>
<evidence type="ECO:0000313" key="2">
    <source>
        <dbReference type="EMBL" id="CAF4328753.1"/>
    </source>
</evidence>
<feature type="compositionally biased region" description="Polar residues" evidence="1">
    <location>
        <begin position="10"/>
        <end position="74"/>
    </location>
</feature>
<sequence>MPWKSKSHQSDNASSSNGLNSKQDSVSNSSPLVETRSDTASHGSTASQNSSSTTHPSAQQWSYQRGAQSATTAAKQIEDDMREVRNIIANYSIEPLEILHLVDRWLQQLVDEFFEQRDHFKYILYESWQNQELPNIQYDNNDPIRQIYAA</sequence>